<dbReference type="InterPro" id="IPR027417">
    <property type="entry name" value="P-loop_NTPase"/>
</dbReference>
<evidence type="ECO:0000313" key="14">
    <source>
        <dbReference type="Proteomes" id="UP001236559"/>
    </source>
</evidence>
<dbReference type="RefSeq" id="WP_023056329.1">
    <property type="nucleotide sequence ID" value="NZ_JAUSTN010000001.1"/>
</dbReference>
<dbReference type="InterPro" id="IPR041703">
    <property type="entry name" value="Rho_factor_ATP-bd"/>
</dbReference>
<accession>A0ABU0ATE8</accession>
<dbReference type="Pfam" id="PF00006">
    <property type="entry name" value="ATP-synt_ab"/>
    <property type="match status" value="1"/>
</dbReference>
<dbReference type="SMART" id="SM00357">
    <property type="entry name" value="CSP"/>
    <property type="match status" value="1"/>
</dbReference>
<protein>
    <recommendedName>
        <fullName evidence="9 10">Transcription termination factor Rho</fullName>
        <ecNumber evidence="9 10">3.6.4.-</ecNumber>
    </recommendedName>
    <alternativeName>
        <fullName evidence="9">ATP-dependent helicase Rho</fullName>
    </alternativeName>
</protein>
<evidence type="ECO:0000256" key="7">
    <source>
        <dbReference type="ARBA" id="ARBA00023015"/>
    </source>
</evidence>
<dbReference type="InterPro" id="IPR036269">
    <property type="entry name" value="Rho_N_sf"/>
</dbReference>
<dbReference type="Gene3D" id="3.40.50.300">
    <property type="entry name" value="P-loop containing nucleotide triphosphate hydrolases"/>
    <property type="match status" value="1"/>
</dbReference>
<proteinExistence type="inferred from homology"/>
<reference evidence="13 14" key="1">
    <citation type="submission" date="2023-07" db="EMBL/GenBank/DDBJ databases">
        <title>Genomic Encyclopedia of Type Strains, Phase IV (KMG-IV): sequencing the most valuable type-strain genomes for metagenomic binning, comparative biology and taxonomic classification.</title>
        <authorList>
            <person name="Goeker M."/>
        </authorList>
    </citation>
    <scope>NUCLEOTIDE SEQUENCE [LARGE SCALE GENOMIC DNA]</scope>
    <source>
        <strain evidence="13 14">DSM 22616</strain>
    </source>
</reference>
<dbReference type="Pfam" id="PF07497">
    <property type="entry name" value="Rho_RNA_bind"/>
    <property type="match status" value="1"/>
</dbReference>
<gene>
    <name evidence="9" type="primary">rho</name>
    <name evidence="13" type="ORF">J2S72_000140</name>
</gene>
<dbReference type="SMART" id="SM00382">
    <property type="entry name" value="AAA"/>
    <property type="match status" value="1"/>
</dbReference>
<dbReference type="PANTHER" id="PTHR46425:SF1">
    <property type="entry name" value="TRANSCRIPTION TERMINATION FACTOR RHO"/>
    <property type="match status" value="1"/>
</dbReference>
<dbReference type="InterPro" id="IPR011129">
    <property type="entry name" value="CSD"/>
</dbReference>
<evidence type="ECO:0000259" key="12">
    <source>
        <dbReference type="PROSITE" id="PS51856"/>
    </source>
</evidence>
<feature type="binding site" evidence="9">
    <location>
        <position position="335"/>
    </location>
    <ligand>
        <name>ATP</name>
        <dbReference type="ChEBI" id="CHEBI:30616"/>
    </ligand>
</feature>
<dbReference type="Gene3D" id="2.40.50.140">
    <property type="entry name" value="Nucleic acid-binding proteins"/>
    <property type="match status" value="1"/>
</dbReference>
<dbReference type="PROSITE" id="PS51856">
    <property type="entry name" value="RHO_RNA_BD"/>
    <property type="match status" value="1"/>
</dbReference>
<keyword evidence="4 9" id="KW-0347">Helicase</keyword>
<evidence type="ECO:0000256" key="6">
    <source>
        <dbReference type="ARBA" id="ARBA00022884"/>
    </source>
</evidence>
<sequence length="543" mass="62125">MNKENSTSKLLSNKTIEDLRKIALSMGLIDNKFYEKEDYIKFIEDGQIPKISYSKDKLENLNSSDLRDIAKNLEITSPYKYKKNELIIKILEISDNSWSENLRENDDLEKLSMDDLKTLAIECGLENPNTLSKEDLIKYLHKNKHKISNKVEEIDKLDTKDLSDNATEEIEKLEKINYVTGILDQLPDGYGFLRTENYLPSENDIYVSPSQIRKFRLRTGDKIQGILRPSKDGENFNALIYINKVNDLKAKDIINRPSFDNLTPIYPKEKISLETKPEELATRLIDLIAPIGKGQRGLIVSQPKSGKTTLLKKIASAISTNCKDVDLIVLLIDERPEEVTDMKRSVKGEVVFSTFDELSRNHTKVAEMVIERAKRLVELKRDVVILVDSLTRLTRAYNLITPPSGKTLSGGIDPLSFHNPKRFFGAARNIEEGGSLTILATALVDTGSRMDDIIYEEFKGTGNMEIHLDRMLSEKRIFPAVDIFKSGTRKEELLLNKKEYDFSIDIRRATSDEQKLKITEYLLDNLGKFKTNKEFLENIKIEF</sequence>
<dbReference type="InterPro" id="IPR003593">
    <property type="entry name" value="AAA+_ATPase"/>
</dbReference>
<dbReference type="InterPro" id="IPR004665">
    <property type="entry name" value="Term_rho"/>
</dbReference>
<dbReference type="InterPro" id="IPR012340">
    <property type="entry name" value="NA-bd_OB-fold"/>
</dbReference>
<feature type="binding site" evidence="9">
    <location>
        <begin position="292"/>
        <end position="297"/>
    </location>
    <ligand>
        <name>ATP</name>
        <dbReference type="ChEBI" id="CHEBI:30616"/>
    </ligand>
</feature>
<dbReference type="CDD" id="cd04459">
    <property type="entry name" value="Rho_CSD"/>
    <property type="match status" value="1"/>
</dbReference>
<comment type="subunit">
    <text evidence="9">Homohexamer. The homohexamer assembles into an open ring structure.</text>
</comment>
<dbReference type="HAMAP" id="MF_01884">
    <property type="entry name" value="Rho"/>
    <property type="match status" value="1"/>
</dbReference>
<dbReference type="InterPro" id="IPR000194">
    <property type="entry name" value="ATPase_F1/V1/A1_a/bsu_nucl-bd"/>
</dbReference>
<evidence type="ECO:0000256" key="9">
    <source>
        <dbReference type="HAMAP-Rule" id="MF_01884"/>
    </source>
</evidence>
<comment type="similarity">
    <text evidence="9 11">Belongs to the Rho family.</text>
</comment>
<keyword evidence="2 9" id="KW-0547">Nucleotide-binding</keyword>
<comment type="caution">
    <text evidence="9">Lacks conserved residue(s) required for the propagation of feature annotation.</text>
</comment>
<comment type="caution">
    <text evidence="13">The sequence shown here is derived from an EMBL/GenBank/DDBJ whole genome shotgun (WGS) entry which is preliminary data.</text>
</comment>
<keyword evidence="5 9" id="KW-0067">ATP-binding</keyword>
<dbReference type="SMART" id="SM00959">
    <property type="entry name" value="Rho_N"/>
    <property type="match status" value="2"/>
</dbReference>
<dbReference type="CDD" id="cd01128">
    <property type="entry name" value="rho_factor_C"/>
    <property type="match status" value="1"/>
</dbReference>
<dbReference type="Proteomes" id="UP001236559">
    <property type="component" value="Unassembled WGS sequence"/>
</dbReference>
<dbReference type="NCBIfam" id="TIGR00767">
    <property type="entry name" value="rho"/>
    <property type="match status" value="1"/>
</dbReference>
<keyword evidence="3 9" id="KW-0378">Hydrolase</keyword>
<comment type="function">
    <text evidence="9">Facilitates transcription termination by a mechanism that involves Rho binding to the nascent RNA, activation of Rho's RNA-dependent ATPase activity, and release of the mRNA from the DNA template.</text>
</comment>
<evidence type="ECO:0000256" key="8">
    <source>
        <dbReference type="ARBA" id="ARBA00023163"/>
    </source>
</evidence>
<evidence type="ECO:0000256" key="1">
    <source>
        <dbReference type="ARBA" id="ARBA00022472"/>
    </source>
</evidence>
<name>A0ABU0ATE8_9FIRM</name>
<dbReference type="SUPFAM" id="SSF52540">
    <property type="entry name" value="P-loop containing nucleoside triphosphate hydrolases"/>
    <property type="match status" value="1"/>
</dbReference>
<dbReference type="PANTHER" id="PTHR46425">
    <property type="entry name" value="TRANSCRIPTION TERMINATION FACTOR RHO"/>
    <property type="match status" value="1"/>
</dbReference>
<dbReference type="NCBIfam" id="NF006886">
    <property type="entry name" value="PRK09376.1"/>
    <property type="match status" value="1"/>
</dbReference>
<feature type="domain" description="Rho RNA-BD" evidence="12">
    <location>
        <begin position="176"/>
        <end position="249"/>
    </location>
</feature>
<evidence type="ECO:0000313" key="13">
    <source>
        <dbReference type="EMBL" id="MDQ0274144.1"/>
    </source>
</evidence>
<dbReference type="EMBL" id="JAUSTN010000001">
    <property type="protein sequence ID" value="MDQ0274144.1"/>
    <property type="molecule type" value="Genomic_DNA"/>
</dbReference>
<keyword evidence="6 9" id="KW-0694">RNA-binding</keyword>
<dbReference type="EC" id="3.6.4.-" evidence="9 10"/>
<dbReference type="InterPro" id="IPR011112">
    <property type="entry name" value="Rho-like_N"/>
</dbReference>
<feature type="binding site" evidence="9">
    <location>
        <begin position="304"/>
        <end position="309"/>
    </location>
    <ligand>
        <name>ATP</name>
        <dbReference type="ChEBI" id="CHEBI:30616"/>
    </ligand>
</feature>
<evidence type="ECO:0000256" key="4">
    <source>
        <dbReference type="ARBA" id="ARBA00022806"/>
    </source>
</evidence>
<keyword evidence="1 9" id="KW-0806">Transcription termination</keyword>
<evidence type="ECO:0000256" key="11">
    <source>
        <dbReference type="PROSITE-ProRule" id="PRU01203"/>
    </source>
</evidence>
<dbReference type="InterPro" id="IPR011113">
    <property type="entry name" value="Rho_RNA-bd"/>
</dbReference>
<evidence type="ECO:0000256" key="3">
    <source>
        <dbReference type="ARBA" id="ARBA00022801"/>
    </source>
</evidence>
<evidence type="ECO:0000256" key="5">
    <source>
        <dbReference type="ARBA" id="ARBA00022840"/>
    </source>
</evidence>
<organism evidence="13 14">
    <name type="scientific">Peptoniphilus koenoeneniae</name>
    <dbReference type="NCBI Taxonomy" id="507751"/>
    <lineage>
        <taxon>Bacteria</taxon>
        <taxon>Bacillati</taxon>
        <taxon>Bacillota</taxon>
        <taxon>Tissierellia</taxon>
        <taxon>Tissierellales</taxon>
        <taxon>Peptoniphilaceae</taxon>
        <taxon>Peptoniphilus</taxon>
    </lineage>
</organism>
<keyword evidence="7 9" id="KW-0805">Transcription regulation</keyword>
<dbReference type="SUPFAM" id="SSF68912">
    <property type="entry name" value="Rho N-terminal domain-like"/>
    <property type="match status" value="1"/>
</dbReference>
<dbReference type="SUPFAM" id="SSF50249">
    <property type="entry name" value="Nucleic acid-binding proteins"/>
    <property type="match status" value="1"/>
</dbReference>
<evidence type="ECO:0000256" key="2">
    <source>
        <dbReference type="ARBA" id="ARBA00022741"/>
    </source>
</evidence>
<evidence type="ECO:0000256" key="10">
    <source>
        <dbReference type="NCBIfam" id="TIGR00767"/>
    </source>
</evidence>
<dbReference type="Pfam" id="PF07498">
    <property type="entry name" value="Rho_N"/>
    <property type="match status" value="2"/>
</dbReference>
<keyword evidence="8 9" id="KW-0804">Transcription</keyword>
<keyword evidence="14" id="KW-1185">Reference proteome</keyword>